<dbReference type="Proteomes" id="UP001177003">
    <property type="component" value="Chromosome 5"/>
</dbReference>
<reference evidence="3" key="1">
    <citation type="submission" date="2023-04" db="EMBL/GenBank/DDBJ databases">
        <authorList>
            <person name="Vijverberg K."/>
            <person name="Xiong W."/>
            <person name="Schranz E."/>
        </authorList>
    </citation>
    <scope>NUCLEOTIDE SEQUENCE</scope>
</reference>
<evidence type="ECO:0000313" key="4">
    <source>
        <dbReference type="Proteomes" id="UP001177003"/>
    </source>
</evidence>
<protein>
    <recommendedName>
        <fullName evidence="2">PATROL1-like C-terminal domain-containing protein</fullName>
    </recommendedName>
</protein>
<dbReference type="InterPro" id="IPR008528">
    <property type="entry name" value="unc-13_homologue"/>
</dbReference>
<keyword evidence="4" id="KW-1185">Reference proteome</keyword>
<feature type="domain" description="PATROL1-like C-terminal" evidence="2">
    <location>
        <begin position="16"/>
        <end position="136"/>
    </location>
</feature>
<gene>
    <name evidence="3" type="ORF">LSALG_LOCUS25991</name>
</gene>
<dbReference type="AlphaFoldDB" id="A0AA35Z6J0"/>
<accession>A0AA35Z6J0</accession>
<evidence type="ECO:0000256" key="1">
    <source>
        <dbReference type="SAM" id="MobiDB-lite"/>
    </source>
</evidence>
<name>A0AA35Z6J0_LACSI</name>
<evidence type="ECO:0000313" key="3">
    <source>
        <dbReference type="EMBL" id="CAI9286579.1"/>
    </source>
</evidence>
<dbReference type="EMBL" id="OX465081">
    <property type="protein sequence ID" value="CAI9286579.1"/>
    <property type="molecule type" value="Genomic_DNA"/>
</dbReference>
<organism evidence="3 4">
    <name type="scientific">Lactuca saligna</name>
    <name type="common">Willowleaf lettuce</name>
    <dbReference type="NCBI Taxonomy" id="75948"/>
    <lineage>
        <taxon>Eukaryota</taxon>
        <taxon>Viridiplantae</taxon>
        <taxon>Streptophyta</taxon>
        <taxon>Embryophyta</taxon>
        <taxon>Tracheophyta</taxon>
        <taxon>Spermatophyta</taxon>
        <taxon>Magnoliopsida</taxon>
        <taxon>eudicotyledons</taxon>
        <taxon>Gunneridae</taxon>
        <taxon>Pentapetalae</taxon>
        <taxon>asterids</taxon>
        <taxon>campanulids</taxon>
        <taxon>Asterales</taxon>
        <taxon>Asteraceae</taxon>
        <taxon>Cichorioideae</taxon>
        <taxon>Cichorieae</taxon>
        <taxon>Lactucinae</taxon>
        <taxon>Lactuca</taxon>
    </lineage>
</organism>
<dbReference type="Pfam" id="PF25761">
    <property type="entry name" value="TPR_PATROL1"/>
    <property type="match status" value="1"/>
</dbReference>
<feature type="region of interest" description="Disordered" evidence="1">
    <location>
        <begin position="17"/>
        <end position="38"/>
    </location>
</feature>
<dbReference type="InterPro" id="IPR015943">
    <property type="entry name" value="WD40/YVTN_repeat-like_dom_sf"/>
</dbReference>
<dbReference type="PANTHER" id="PTHR31280:SF2">
    <property type="entry name" value="PROTEIN UNC-13 HOMOLOG"/>
    <property type="match status" value="1"/>
</dbReference>
<sequence length="465" mass="52599">MKGASVQEKDSIWERWIRKQKQGESNKRSTNDNLRKESFDGSRKDINAAIDRICEFTGENIFQNLSYHGQIILWDLREPFIENVYRPSVSESRLETTLIEPLDVEPNQLCDIIVEPLRDRIVCGFIHNSKHQYIAVIDSFMKYVDEPIHAFSINDSSSTVQVAPSVLENMFLNQIFQMISNKLLVVPSPIGGVLVVCANTIHYHSQSASCILALNNYVVPVSIFGSTSARAISSTGTMHAPWSKSANTVFSATLANVSTNLVLLEPIEMTCDPTYLVNFVELYTVLASFQSHEGRVLNSLNGIKDMKSRLTSKAEYMLSDINVPSQFMRNLIDDNSSSELLEGTQIQDLYDLLEIKLVDFQINLFVPFYPTYYFPILENLNASSALALCIVQDESLLKAMEVILTNATTMSFEVRFDIPFGVSPKILDPVYLGHKFPLPLHLAESGRIRWRPLGNTYWNIISYRV</sequence>
<proteinExistence type="predicted"/>
<dbReference type="InterPro" id="IPR057984">
    <property type="entry name" value="PATROL1_C"/>
</dbReference>
<dbReference type="PANTHER" id="PTHR31280">
    <property type="entry name" value="PROTEIN UNC-13 HOMOLOG"/>
    <property type="match status" value="1"/>
</dbReference>
<evidence type="ECO:0000259" key="2">
    <source>
        <dbReference type="Pfam" id="PF25761"/>
    </source>
</evidence>
<dbReference type="Gene3D" id="2.130.10.10">
    <property type="entry name" value="YVTN repeat-like/Quinoprotein amine dehydrogenase"/>
    <property type="match status" value="1"/>
</dbReference>